<keyword evidence="1" id="KW-0812">Transmembrane</keyword>
<keyword evidence="3" id="KW-1185">Reference proteome</keyword>
<dbReference type="InterPro" id="IPR021401">
    <property type="entry name" value="DUF3040"/>
</dbReference>
<feature type="transmembrane region" description="Helical" evidence="1">
    <location>
        <begin position="62"/>
        <end position="95"/>
    </location>
</feature>
<evidence type="ECO:0008006" key="4">
    <source>
        <dbReference type="Google" id="ProtNLM"/>
    </source>
</evidence>
<proteinExistence type="predicted"/>
<dbReference type="PATRIC" id="fig|1283301.3.peg.1629"/>
<dbReference type="HOGENOM" id="CLU_171133_0_0_11"/>
<dbReference type="Proteomes" id="UP000015001">
    <property type="component" value="Unassembled WGS sequence"/>
</dbReference>
<comment type="caution">
    <text evidence="2">The sequence shown here is derived from an EMBL/GenBank/DDBJ whole genome shotgun (WGS) entry which is preliminary data.</text>
</comment>
<sequence>MASAVPCLEAVGFREGEAVPQSEDAPLVDLEARLEREDPRFTRAMRAGRPARPREYRRTGAWWALALGVAVLGSGIALAQGLLIATGLVLVGMAAQLVDPDPSRLGRQRQRRW</sequence>
<keyword evidence="1" id="KW-0472">Membrane</keyword>
<dbReference type="EMBL" id="AOPY01001326">
    <property type="protein sequence ID" value="EPJ41309.1"/>
    <property type="molecule type" value="Genomic_DNA"/>
</dbReference>
<evidence type="ECO:0000256" key="1">
    <source>
        <dbReference type="SAM" id="Phobius"/>
    </source>
</evidence>
<accession>S4NS55</accession>
<dbReference type="Pfam" id="PF11239">
    <property type="entry name" value="DUF3040"/>
    <property type="match status" value="1"/>
</dbReference>
<evidence type="ECO:0000313" key="3">
    <source>
        <dbReference type="Proteomes" id="UP000015001"/>
    </source>
</evidence>
<keyword evidence="1" id="KW-1133">Transmembrane helix</keyword>
<gene>
    <name evidence="2" type="ORF">STAFG_1652</name>
</gene>
<organism evidence="2 3">
    <name type="scientific">Streptomyces afghaniensis 772</name>
    <dbReference type="NCBI Taxonomy" id="1283301"/>
    <lineage>
        <taxon>Bacteria</taxon>
        <taxon>Bacillati</taxon>
        <taxon>Actinomycetota</taxon>
        <taxon>Actinomycetes</taxon>
        <taxon>Kitasatosporales</taxon>
        <taxon>Streptomycetaceae</taxon>
        <taxon>Streptomyces</taxon>
    </lineage>
</organism>
<name>S4NS55_9ACTN</name>
<protein>
    <recommendedName>
        <fullName evidence="4">DUF3040 domain-containing protein</fullName>
    </recommendedName>
</protein>
<evidence type="ECO:0000313" key="2">
    <source>
        <dbReference type="EMBL" id="EPJ41309.1"/>
    </source>
</evidence>
<reference evidence="2 3" key="1">
    <citation type="submission" date="2013-02" db="EMBL/GenBank/DDBJ databases">
        <title>Draft Genome Sequence of Streptomyces afghaniensis, Which Produces Compounds of the Julimycin B-Complex.</title>
        <authorList>
            <person name="Gruening B.A."/>
            <person name="Praeg A."/>
            <person name="Erxleben A."/>
            <person name="Guenther S."/>
            <person name="Fiedler H.-P."/>
            <person name="Goodfellow M."/>
            <person name="Mueller M."/>
        </authorList>
    </citation>
    <scope>NUCLEOTIDE SEQUENCE [LARGE SCALE GENOMIC DNA]</scope>
    <source>
        <strain evidence="2 3">772</strain>
    </source>
</reference>
<dbReference type="AlphaFoldDB" id="S4NS55"/>